<feature type="transmembrane region" description="Helical" evidence="1">
    <location>
        <begin position="86"/>
        <end position="103"/>
    </location>
</feature>
<feature type="transmembrane region" description="Helical" evidence="1">
    <location>
        <begin position="205"/>
        <end position="223"/>
    </location>
</feature>
<dbReference type="Proteomes" id="UP000294299">
    <property type="component" value="Chromosome NFRAN"/>
</dbReference>
<evidence type="ECO:0000256" key="1">
    <source>
        <dbReference type="SAM" id="Phobius"/>
    </source>
</evidence>
<organism evidence="2 3">
    <name type="scientific">Candidatus Nitrosocosmicus franklandianus</name>
    <dbReference type="NCBI Taxonomy" id="1798806"/>
    <lineage>
        <taxon>Archaea</taxon>
        <taxon>Nitrososphaerota</taxon>
        <taxon>Nitrososphaeria</taxon>
        <taxon>Nitrososphaerales</taxon>
        <taxon>Nitrososphaeraceae</taxon>
        <taxon>Candidatus Nitrosocosmicus</taxon>
    </lineage>
</organism>
<gene>
    <name evidence="2" type="ORF">NFRAN_2680</name>
</gene>
<keyword evidence="1" id="KW-0472">Membrane</keyword>
<feature type="transmembrane region" description="Helical" evidence="1">
    <location>
        <begin position="138"/>
        <end position="155"/>
    </location>
</feature>
<sequence>MNFLLNRLLPLFIITVFCIGCIIRTIPVYLNYPYPIGYDSINYYLPLLYNFSENGINWSTSYPIYLFAVSSFSEIFMIDPYTSFNFFNIFLYGVLGVSLFLLFTKVMNISPTRSILFSLFVLVQLSTLRISWDLYRDLLSIIFFNFSLLLINGVYQNSKISYQSGLSYLLLFCLILVSVLTDRMVSILLIFASLICALLFRNKYLLLISSSFVILFISYLIAFDKISIFSMDSGIIQTLVDPVYDLNSYSIIEIIVLFVSLYGILIPFFVYGFLKPLLAFLPLKVPTIIALVCSFSWIIVPNYEYLVPERWVIISGLFISIFSAHGFSLLNTSIKSGFLRAITFATFFSFFIIYGIVFILSPQFGTISTIPGYFGNLTQFIMPISMSINSFDIDQNKDIVQLIDWINRNTQGNSIVIGSIHWRGWFSLFLDPEIDFKYEENTLQPLSFKNNSLFENSGLGLCNMTSSNSDSTSATILLVSSNDSILKDLSSFKIQEFGQFAVYNISKILCNY</sequence>
<keyword evidence="3" id="KW-1185">Reference proteome</keyword>
<protein>
    <recommendedName>
        <fullName evidence="4">Glycosyltransferase RgtA/B/C/D-like domain-containing protein</fullName>
    </recommendedName>
</protein>
<dbReference type="AlphaFoldDB" id="A0A484IB57"/>
<feature type="transmembrane region" description="Helical" evidence="1">
    <location>
        <begin position="249"/>
        <end position="270"/>
    </location>
</feature>
<reference evidence="2 3" key="1">
    <citation type="submission" date="2019-02" db="EMBL/GenBank/DDBJ databases">
        <authorList>
            <person name="Lehtovirta-Morley E L."/>
        </authorList>
    </citation>
    <scope>NUCLEOTIDE SEQUENCE [LARGE SCALE GENOMIC DNA]</scope>
    <source>
        <strain evidence="2">NFRAN1</strain>
    </source>
</reference>
<accession>A0A484IB57</accession>
<proteinExistence type="predicted"/>
<feature type="transmembrane region" description="Helical" evidence="1">
    <location>
        <begin position="337"/>
        <end position="360"/>
    </location>
</feature>
<name>A0A484IB57_9ARCH</name>
<feature type="transmembrane region" description="Helical" evidence="1">
    <location>
        <begin position="7"/>
        <end position="30"/>
    </location>
</feature>
<evidence type="ECO:0008006" key="4">
    <source>
        <dbReference type="Google" id="ProtNLM"/>
    </source>
</evidence>
<keyword evidence="1" id="KW-0812">Transmembrane</keyword>
<feature type="transmembrane region" description="Helical" evidence="1">
    <location>
        <begin position="311"/>
        <end position="330"/>
    </location>
</feature>
<dbReference type="EMBL" id="LR216287">
    <property type="protein sequence ID" value="VFJ15002.1"/>
    <property type="molecule type" value="Genomic_DNA"/>
</dbReference>
<keyword evidence="1" id="KW-1133">Transmembrane helix</keyword>
<feature type="transmembrane region" description="Helical" evidence="1">
    <location>
        <begin position="277"/>
        <end position="299"/>
    </location>
</feature>
<evidence type="ECO:0000313" key="2">
    <source>
        <dbReference type="EMBL" id="VFJ15002.1"/>
    </source>
</evidence>
<dbReference type="KEGG" id="nfn:NFRAN_2680"/>
<evidence type="ECO:0000313" key="3">
    <source>
        <dbReference type="Proteomes" id="UP000294299"/>
    </source>
</evidence>